<dbReference type="InterPro" id="IPR011545">
    <property type="entry name" value="DEAD/DEAH_box_helicase_dom"/>
</dbReference>
<dbReference type="PANTHER" id="PTHR47964:SF1">
    <property type="entry name" value="ATP-DEPENDENT DNA HELICASE HOMOLOG RECG, CHLOROPLASTIC"/>
    <property type="match status" value="1"/>
</dbReference>
<dbReference type="Pfam" id="PF17757">
    <property type="entry name" value="UvrB_inter"/>
    <property type="match status" value="1"/>
</dbReference>
<dbReference type="SUPFAM" id="SSF143517">
    <property type="entry name" value="TRCF domain-like"/>
    <property type="match status" value="1"/>
</dbReference>
<comment type="similarity">
    <text evidence="9">In the N-terminal section; belongs to the UvrB family.</text>
</comment>
<feature type="compositionally biased region" description="Gly residues" evidence="10">
    <location>
        <begin position="1307"/>
        <end position="1319"/>
    </location>
</feature>
<dbReference type="SMART" id="SM01058">
    <property type="entry name" value="CarD_TRCF"/>
    <property type="match status" value="1"/>
</dbReference>
<keyword evidence="5" id="KW-0347">Helicase</keyword>
<evidence type="ECO:0000259" key="12">
    <source>
        <dbReference type="PROSITE" id="PS51194"/>
    </source>
</evidence>
<dbReference type="Pfam" id="PF00270">
    <property type="entry name" value="DEAD"/>
    <property type="match status" value="1"/>
</dbReference>
<dbReference type="Proteomes" id="UP001430755">
    <property type="component" value="Unassembled WGS sequence"/>
</dbReference>
<evidence type="ECO:0000256" key="6">
    <source>
        <dbReference type="ARBA" id="ARBA00022840"/>
    </source>
</evidence>
<dbReference type="SMART" id="SM00490">
    <property type="entry name" value="HELICc"/>
    <property type="match status" value="1"/>
</dbReference>
<feature type="compositionally biased region" description="Basic and acidic residues" evidence="10">
    <location>
        <begin position="1347"/>
        <end position="1361"/>
    </location>
</feature>
<feature type="compositionally biased region" description="Gly residues" evidence="10">
    <location>
        <begin position="1224"/>
        <end position="1240"/>
    </location>
</feature>
<keyword evidence="14" id="KW-1185">Reference proteome</keyword>
<evidence type="ECO:0000256" key="1">
    <source>
        <dbReference type="ARBA" id="ARBA00022490"/>
    </source>
</evidence>
<dbReference type="InterPro" id="IPR047112">
    <property type="entry name" value="RecG/Mfd"/>
</dbReference>
<dbReference type="Pfam" id="PF00271">
    <property type="entry name" value="Helicase_C"/>
    <property type="match status" value="1"/>
</dbReference>
<dbReference type="PROSITE" id="PS51194">
    <property type="entry name" value="HELICASE_CTER"/>
    <property type="match status" value="1"/>
</dbReference>
<dbReference type="Gene3D" id="2.40.10.170">
    <property type="match status" value="1"/>
</dbReference>
<dbReference type="Gene3D" id="3.30.2060.10">
    <property type="entry name" value="Penicillin-binding protein 1b domain"/>
    <property type="match status" value="1"/>
</dbReference>
<accession>A0ABS9WH26</accession>
<comment type="similarity">
    <text evidence="9">In the C-terminal section; belongs to the helicase family. RecG subfamily.</text>
</comment>
<evidence type="ECO:0000313" key="13">
    <source>
        <dbReference type="EMBL" id="MCI2242168.1"/>
    </source>
</evidence>
<evidence type="ECO:0000256" key="9">
    <source>
        <dbReference type="HAMAP-Rule" id="MF_00969"/>
    </source>
</evidence>
<dbReference type="SMART" id="SM00487">
    <property type="entry name" value="DEXDc"/>
    <property type="match status" value="1"/>
</dbReference>
<dbReference type="Gene3D" id="3.40.50.11180">
    <property type="match status" value="1"/>
</dbReference>
<organism evidence="13 14">
    <name type="scientific">Adlercreutzia faecimuris</name>
    <dbReference type="NCBI Taxonomy" id="2897341"/>
    <lineage>
        <taxon>Bacteria</taxon>
        <taxon>Bacillati</taxon>
        <taxon>Actinomycetota</taxon>
        <taxon>Coriobacteriia</taxon>
        <taxon>Eggerthellales</taxon>
        <taxon>Eggerthellaceae</taxon>
        <taxon>Adlercreutzia</taxon>
    </lineage>
</organism>
<comment type="function">
    <text evidence="9">Couples transcription and DNA repair by recognizing RNA polymerase (RNAP) stalled at DNA lesions. Mediates ATP-dependent release of RNAP and its truncated transcript from the DNA, and recruitment of nucleotide excision repair machinery to the damaged site.</text>
</comment>
<name>A0ABS9WH26_9ACTN</name>
<dbReference type="PROSITE" id="PS51192">
    <property type="entry name" value="HELICASE_ATP_BIND_1"/>
    <property type="match status" value="1"/>
</dbReference>
<dbReference type="InterPro" id="IPR036101">
    <property type="entry name" value="CarD-like/TRCF_RID_sf"/>
</dbReference>
<dbReference type="InterPro" id="IPR001650">
    <property type="entry name" value="Helicase_C-like"/>
</dbReference>
<dbReference type="InterPro" id="IPR003711">
    <property type="entry name" value="CarD-like/TRCF_RID"/>
</dbReference>
<feature type="compositionally biased region" description="Basic and acidic residues" evidence="10">
    <location>
        <begin position="1262"/>
        <end position="1272"/>
    </location>
</feature>
<keyword evidence="6 9" id="KW-0067">ATP-binding</keyword>
<dbReference type="Pfam" id="PF02559">
    <property type="entry name" value="CarD_TRCF_RID"/>
    <property type="match status" value="1"/>
</dbReference>
<dbReference type="InterPro" id="IPR005118">
    <property type="entry name" value="TRCF_C"/>
</dbReference>
<sequence>MLIDSLTFTLERSGCLDAFWGRLDAGEDATLGVAASARPFLVAARFAHAPQPTLVVVAGEDAAVAFARNVAAYVGEERVLRFPERADTPFAPKPADPRQVARRMEAAHALQAGRARIVVASARAMTRCLLPADAHAADPVVLRAGDELADLGMDGVEELGDLSRALEARGYVNAGELDGPGTFALRGGTLDVFPGNLAYPVRVDFFGDEVDEIRRIVPSTGQTIQALPEVEVFPVSEFPTTEPLLRCARRALETPALTNPALRAILEKLEGGLRFDGADAVLPYLADRTATLGDYAGPGTLTALVEPRSLFDDASHAYDDIAARAKGTGIAVAGLYAEPAALDFGDELRATYVSIMRVGGEIDEELPVKRADVAGHPDKLFGKLTSLVQADYTVVLSAPNYRAREDLKLALVDRGIPIQERLDLAAPDGGDAAGAPGEGLAAEGLGAGAPADGSARRRLRRGVVNVVDVDVPLGMIIPKARLGIVALADTQGAQTASRARRVVDITEITFPYKPGDYVVHAAHGVALFRDLVRRSVDGTERDYLQLEYAEGDKLFVPVEQLDRVTRYVGPEGGSPRLTRLNTSDWSRAMAKARKATRKLAFDLVDVYARRAATQGHRFGPDTAAQREMEDAFPYAETPDQLAAIADVKADMQSAKPMDRLICGDVGFGKTEVALRAAFKATQDGKQVMVLCPTTILAQQHYVNFRERFEPFGVDVEVLSRFRTPEQQAAALKGFADGSVGVLVGTHRLLSRDVNPHDLGLVVIDEEQRFGVGHKEQLKNLRESIDVLTLSATPIPRTMQMSLSGVRDMSLILTPPDERRPVKVHVGEWDPDVVSAAIRYELGRGGQVYYVSNRVRSIEDAVARVHAAAGEARVGVAHGQMSKEELERVMEDFAAGELDVLVATTIIESGIDNPHTNTLIIEDSQRLGLAQMYQLKGRVGRSSAQAYAYFMFPENVPLTEEATARLTAIDEHQDLGSGMRIAMRDLEIRGAGSLLGAEQSGNMSAVGFDLFAQMLAQAVAATREGDGAVDGLPPALSDITVNVPGHTYLPEEYIPDADERVLWYRRIASAATVDAVDALEGDLAAARPDMPAAARNLMAKARIRAFAAEHGIRTVSVTGGKLVVEPVAVPRDALKELHRAGGRYVADRRKLTLPVRHFKLEERDNLLAPVAAYLAELAGEGAAGAGDGASGAAGDGGGAGDGALVAMSCDKGTSVSRETSAGAGSPQGRGAGGAGAGGAGGARCAAGAPEGRGAGAGAAAGRRGADAPEEGRGRPRASYARGRTSGTSSVVRTSRAGGASSIPRDGLGSAGVGRAGGGSRGAAEADAAREAPGRDASAVAGGRAGRRAVTEARGEAARERLAARRAARARRRGEDAGEGEGEGAE</sequence>
<gene>
    <name evidence="9 13" type="primary">mfd</name>
    <name evidence="13" type="ORF">LPT13_07365</name>
</gene>
<evidence type="ECO:0000256" key="2">
    <source>
        <dbReference type="ARBA" id="ARBA00022741"/>
    </source>
</evidence>
<dbReference type="CDD" id="cd17991">
    <property type="entry name" value="DEXHc_TRCF"/>
    <property type="match status" value="1"/>
</dbReference>
<dbReference type="Pfam" id="PF03461">
    <property type="entry name" value="TRCF"/>
    <property type="match status" value="1"/>
</dbReference>
<dbReference type="SMART" id="SM00982">
    <property type="entry name" value="TRCF"/>
    <property type="match status" value="1"/>
</dbReference>
<dbReference type="EMBL" id="JAJMLW010000002">
    <property type="protein sequence ID" value="MCI2242168.1"/>
    <property type="molecule type" value="Genomic_DNA"/>
</dbReference>
<keyword evidence="3 9" id="KW-0227">DNA damage</keyword>
<dbReference type="InterPro" id="IPR004576">
    <property type="entry name" value="Mfd"/>
</dbReference>
<dbReference type="RefSeq" id="WP_242165113.1">
    <property type="nucleotide sequence ID" value="NZ_JAJMLW010000002.1"/>
</dbReference>
<feature type="compositionally biased region" description="Low complexity" evidence="10">
    <location>
        <begin position="1280"/>
        <end position="1294"/>
    </location>
</feature>
<dbReference type="InterPro" id="IPR027417">
    <property type="entry name" value="P-loop_NTPase"/>
</dbReference>
<dbReference type="NCBIfam" id="TIGR00580">
    <property type="entry name" value="mfd"/>
    <property type="match status" value="1"/>
</dbReference>
<feature type="domain" description="Helicase ATP-binding" evidence="11">
    <location>
        <begin position="650"/>
        <end position="811"/>
    </location>
</feature>
<feature type="compositionally biased region" description="Acidic residues" evidence="10">
    <location>
        <begin position="1375"/>
        <end position="1384"/>
    </location>
</feature>
<evidence type="ECO:0000256" key="4">
    <source>
        <dbReference type="ARBA" id="ARBA00022801"/>
    </source>
</evidence>
<dbReference type="EC" id="3.6.4.-" evidence="9"/>
<dbReference type="Gene3D" id="3.40.50.300">
    <property type="entry name" value="P-loop containing nucleotide triphosphate hydrolases"/>
    <property type="match status" value="2"/>
</dbReference>
<feature type="domain" description="Helicase C-terminal" evidence="12">
    <location>
        <begin position="831"/>
        <end position="986"/>
    </location>
</feature>
<evidence type="ECO:0000256" key="8">
    <source>
        <dbReference type="ARBA" id="ARBA00023204"/>
    </source>
</evidence>
<dbReference type="PANTHER" id="PTHR47964">
    <property type="entry name" value="ATP-DEPENDENT DNA HELICASE HOMOLOG RECG, CHLOROPLASTIC"/>
    <property type="match status" value="1"/>
</dbReference>
<dbReference type="InterPro" id="IPR037235">
    <property type="entry name" value="TRCF-like_C_D7"/>
</dbReference>
<evidence type="ECO:0000313" key="14">
    <source>
        <dbReference type="Proteomes" id="UP001430755"/>
    </source>
</evidence>
<comment type="subcellular location">
    <subcellularLocation>
        <location evidence="9">Cytoplasm</location>
    </subcellularLocation>
</comment>
<dbReference type="InterPro" id="IPR041471">
    <property type="entry name" value="UvrB_inter"/>
</dbReference>
<keyword evidence="2 9" id="KW-0547">Nucleotide-binding</keyword>
<dbReference type="SUPFAM" id="SSF141259">
    <property type="entry name" value="CarD-like"/>
    <property type="match status" value="1"/>
</dbReference>
<evidence type="ECO:0000256" key="10">
    <source>
        <dbReference type="SAM" id="MobiDB-lite"/>
    </source>
</evidence>
<dbReference type="InterPro" id="IPR014001">
    <property type="entry name" value="Helicase_ATP-bd"/>
</dbReference>
<keyword evidence="7 9" id="KW-0238">DNA-binding</keyword>
<dbReference type="SUPFAM" id="SSF52540">
    <property type="entry name" value="P-loop containing nucleoside triphosphate hydrolases"/>
    <property type="match status" value="3"/>
</dbReference>
<evidence type="ECO:0000256" key="5">
    <source>
        <dbReference type="ARBA" id="ARBA00022806"/>
    </source>
</evidence>
<dbReference type="HAMAP" id="MF_00969">
    <property type="entry name" value="TRCF"/>
    <property type="match status" value="1"/>
</dbReference>
<keyword evidence="8 9" id="KW-0234">DNA repair</keyword>
<keyword evidence="4 9" id="KW-0378">Hydrolase</keyword>
<evidence type="ECO:0000259" key="11">
    <source>
        <dbReference type="PROSITE" id="PS51192"/>
    </source>
</evidence>
<reference evidence="13" key="1">
    <citation type="submission" date="2021-11" db="EMBL/GenBank/DDBJ databases">
        <title>A Novel Adlercreutzia Species, isolated from a Allomyrina dichotoma larva feces.</title>
        <authorList>
            <person name="Suh M.K."/>
        </authorList>
    </citation>
    <scope>NUCLEOTIDE SEQUENCE</scope>
    <source>
        <strain evidence="13">JBNU-10</strain>
    </source>
</reference>
<evidence type="ECO:0000256" key="7">
    <source>
        <dbReference type="ARBA" id="ARBA00023125"/>
    </source>
</evidence>
<evidence type="ECO:0000256" key="3">
    <source>
        <dbReference type="ARBA" id="ARBA00022763"/>
    </source>
</evidence>
<protein>
    <recommendedName>
        <fullName evidence="9">Transcription-repair-coupling factor</fullName>
        <shortName evidence="9">TRCF</shortName>
        <ecNumber evidence="9">3.6.4.-</ecNumber>
    </recommendedName>
</protein>
<proteinExistence type="inferred from homology"/>
<keyword evidence="1 9" id="KW-0963">Cytoplasm</keyword>
<feature type="region of interest" description="Disordered" evidence="10">
    <location>
        <begin position="1213"/>
        <end position="1384"/>
    </location>
</feature>
<comment type="caution">
    <text evidence="13">The sequence shown here is derived from an EMBL/GenBank/DDBJ whole genome shotgun (WGS) entry which is preliminary data.</text>
</comment>
<dbReference type="Gene3D" id="3.90.1150.50">
    <property type="entry name" value="Transcription-repair-coupling factor, D7 domain"/>
    <property type="match status" value="1"/>
</dbReference>